<proteinExistence type="predicted"/>
<evidence type="ECO:0000313" key="2">
    <source>
        <dbReference type="Proteomes" id="UP001597197"/>
    </source>
</evidence>
<evidence type="ECO:0000313" key="1">
    <source>
        <dbReference type="EMBL" id="MFD1874827.1"/>
    </source>
</evidence>
<comment type="caution">
    <text evidence="1">The sequence shown here is derived from an EMBL/GenBank/DDBJ whole genome shotgun (WGS) entry which is preliminary data.</text>
</comment>
<dbReference type="Proteomes" id="UP001597197">
    <property type="component" value="Unassembled WGS sequence"/>
</dbReference>
<name>A0ABW4QZG6_9BACT</name>
<sequence length="107" mass="11648">MTEDLYDEVNHFVESTTIASCLFLTSYVEQQVLSLLGSASIGYVEAEYFGGKGHQIGLLWQGGQRSPAPLTINAVLCGLGLTASGARDEFTTVDLGRYRETEDWLPA</sequence>
<protein>
    <submittedName>
        <fullName evidence="1">Uncharacterized protein</fullName>
    </submittedName>
</protein>
<accession>A0ABW4QZG6</accession>
<reference evidence="2" key="1">
    <citation type="journal article" date="2019" name="Int. J. Syst. Evol. Microbiol.">
        <title>The Global Catalogue of Microorganisms (GCM) 10K type strain sequencing project: providing services to taxonomists for standard genome sequencing and annotation.</title>
        <authorList>
            <consortium name="The Broad Institute Genomics Platform"/>
            <consortium name="The Broad Institute Genome Sequencing Center for Infectious Disease"/>
            <person name="Wu L."/>
            <person name="Ma J."/>
        </authorList>
    </citation>
    <scope>NUCLEOTIDE SEQUENCE [LARGE SCALE GENOMIC DNA]</scope>
    <source>
        <strain evidence="2">CGMCC 1.15795</strain>
    </source>
</reference>
<gene>
    <name evidence="1" type="ORF">ACFSDX_20505</name>
</gene>
<keyword evidence="2" id="KW-1185">Reference proteome</keyword>
<dbReference type="RefSeq" id="WP_382316954.1">
    <property type="nucleotide sequence ID" value="NZ_JBHUFD010000018.1"/>
</dbReference>
<dbReference type="EMBL" id="JBHUFD010000018">
    <property type="protein sequence ID" value="MFD1874827.1"/>
    <property type="molecule type" value="Genomic_DNA"/>
</dbReference>
<organism evidence="1 2">
    <name type="scientific">Hymenobacter bucti</name>
    <dbReference type="NCBI Taxonomy" id="1844114"/>
    <lineage>
        <taxon>Bacteria</taxon>
        <taxon>Pseudomonadati</taxon>
        <taxon>Bacteroidota</taxon>
        <taxon>Cytophagia</taxon>
        <taxon>Cytophagales</taxon>
        <taxon>Hymenobacteraceae</taxon>
        <taxon>Hymenobacter</taxon>
    </lineage>
</organism>